<name>A0ABX7SR64_9FLAO</name>
<keyword evidence="2" id="KW-1185">Reference proteome</keyword>
<gene>
    <name evidence="1" type="ORF">JL193_11340</name>
</gene>
<dbReference type="Proteomes" id="UP000663935">
    <property type="component" value="Chromosome"/>
</dbReference>
<protein>
    <submittedName>
        <fullName evidence="1">Uncharacterized protein</fullName>
    </submittedName>
</protein>
<evidence type="ECO:0000313" key="1">
    <source>
        <dbReference type="EMBL" id="QTD36730.1"/>
    </source>
</evidence>
<dbReference type="EMBL" id="CP071795">
    <property type="protein sequence ID" value="QTD36730.1"/>
    <property type="molecule type" value="Genomic_DNA"/>
</dbReference>
<sequence length="55" mass="5978">MKNLNNTKMQSVIAGYSAWACFTSVPKLILDGASGPSGAAWIGYDIALIKWCWNN</sequence>
<evidence type="ECO:0000313" key="2">
    <source>
        <dbReference type="Proteomes" id="UP000663935"/>
    </source>
</evidence>
<dbReference type="RefSeq" id="WP_207970912.1">
    <property type="nucleotide sequence ID" value="NZ_CP071795.1"/>
</dbReference>
<organism evidence="1 2">
    <name type="scientific">Polaribacter batillariae</name>
    <dbReference type="NCBI Taxonomy" id="2808900"/>
    <lineage>
        <taxon>Bacteria</taxon>
        <taxon>Pseudomonadati</taxon>
        <taxon>Bacteroidota</taxon>
        <taxon>Flavobacteriia</taxon>
        <taxon>Flavobacteriales</taxon>
        <taxon>Flavobacteriaceae</taxon>
    </lineage>
</organism>
<accession>A0ABX7SR64</accession>
<reference evidence="1 2" key="1">
    <citation type="submission" date="2021-03" db="EMBL/GenBank/DDBJ databases">
        <title>Complete genome of Polaribacter_sp.G4M1.</title>
        <authorList>
            <person name="Jeong S.W."/>
            <person name="Bae J.W."/>
        </authorList>
    </citation>
    <scope>NUCLEOTIDE SEQUENCE [LARGE SCALE GENOMIC DNA]</scope>
    <source>
        <strain evidence="1 2">G4M1</strain>
    </source>
</reference>
<proteinExistence type="predicted"/>